<name>I4DC21_DESAJ</name>
<dbReference type="AlphaFoldDB" id="I4DC21"/>
<dbReference type="STRING" id="646529.Desaci_4504"/>
<proteinExistence type="predicted"/>
<organism evidence="2 3">
    <name type="scientific">Desulfosporosinus acidiphilus (strain DSM 22704 / JCM 16185 / SJ4)</name>
    <dbReference type="NCBI Taxonomy" id="646529"/>
    <lineage>
        <taxon>Bacteria</taxon>
        <taxon>Bacillati</taxon>
        <taxon>Bacillota</taxon>
        <taxon>Clostridia</taxon>
        <taxon>Eubacteriales</taxon>
        <taxon>Desulfitobacteriaceae</taxon>
        <taxon>Desulfosporosinus</taxon>
    </lineage>
</organism>
<gene>
    <name evidence="2" type="ordered locus">Desaci_4504</name>
</gene>
<dbReference type="KEGG" id="dai:Desaci_4504"/>
<evidence type="ECO:0000313" key="2">
    <source>
        <dbReference type="EMBL" id="AFM43345.1"/>
    </source>
</evidence>
<keyword evidence="3" id="KW-1185">Reference proteome</keyword>
<evidence type="ECO:0000256" key="1">
    <source>
        <dbReference type="SAM" id="Phobius"/>
    </source>
</evidence>
<keyword evidence="1" id="KW-1133">Transmembrane helix</keyword>
<dbReference type="HOGENOM" id="CLU_3042670_0_0_9"/>
<feature type="transmembrane region" description="Helical" evidence="1">
    <location>
        <begin position="21"/>
        <end position="44"/>
    </location>
</feature>
<dbReference type="Proteomes" id="UP000002892">
    <property type="component" value="Chromosome"/>
</dbReference>
<accession>I4DC21</accession>
<evidence type="ECO:0000313" key="3">
    <source>
        <dbReference type="Proteomes" id="UP000002892"/>
    </source>
</evidence>
<sequence>MNTISHTRLLALMYSNEGDEVMLIGIIGILTALIIIIGLLLVIISRLTTAATAA</sequence>
<protein>
    <submittedName>
        <fullName evidence="2">Uncharacterized protein</fullName>
    </submittedName>
</protein>
<keyword evidence="1" id="KW-0472">Membrane</keyword>
<dbReference type="EMBL" id="CP003639">
    <property type="protein sequence ID" value="AFM43345.1"/>
    <property type="molecule type" value="Genomic_DNA"/>
</dbReference>
<reference evidence="2 3" key="1">
    <citation type="journal article" date="2012" name="J. Bacteriol.">
        <title>Complete genome sequences of Desulfosporosinus orientis DSM765T, Desulfosporosinus youngiae DSM17734T, Desulfosporosinus meridiei DSM13257T, and Desulfosporosinus acidiphilus DSM22704T.</title>
        <authorList>
            <person name="Pester M."/>
            <person name="Brambilla E."/>
            <person name="Alazard D."/>
            <person name="Rattei T."/>
            <person name="Weinmaier T."/>
            <person name="Han J."/>
            <person name="Lucas S."/>
            <person name="Lapidus A."/>
            <person name="Cheng J.F."/>
            <person name="Goodwin L."/>
            <person name="Pitluck S."/>
            <person name="Peters L."/>
            <person name="Ovchinnikova G."/>
            <person name="Teshima H."/>
            <person name="Detter J.C."/>
            <person name="Han C.S."/>
            <person name="Tapia R."/>
            <person name="Land M.L."/>
            <person name="Hauser L."/>
            <person name="Kyrpides N.C."/>
            <person name="Ivanova N.N."/>
            <person name="Pagani I."/>
            <person name="Huntmann M."/>
            <person name="Wei C.L."/>
            <person name="Davenport K.W."/>
            <person name="Daligault H."/>
            <person name="Chain P.S."/>
            <person name="Chen A."/>
            <person name="Mavromatis K."/>
            <person name="Markowitz V."/>
            <person name="Szeto E."/>
            <person name="Mikhailova N."/>
            <person name="Pati A."/>
            <person name="Wagner M."/>
            <person name="Woyke T."/>
            <person name="Ollivier B."/>
            <person name="Klenk H.P."/>
            <person name="Spring S."/>
            <person name="Loy A."/>
        </authorList>
    </citation>
    <scope>NUCLEOTIDE SEQUENCE [LARGE SCALE GENOMIC DNA]</scope>
    <source>
        <strain evidence="3">DSM 22704 / JCM 16185 / SJ4</strain>
    </source>
</reference>
<keyword evidence="1" id="KW-0812">Transmembrane</keyword>